<dbReference type="RefSeq" id="XP_007313311.1">
    <property type="nucleotide sequence ID" value="XM_007313249.1"/>
</dbReference>
<dbReference type="AlphaFoldDB" id="F8NGD4"/>
<dbReference type="Proteomes" id="UP000008064">
    <property type="component" value="Unassembled WGS sequence"/>
</dbReference>
<name>F8NGD4_SERL9</name>
<feature type="compositionally biased region" description="Acidic residues" evidence="1">
    <location>
        <begin position="7"/>
        <end position="17"/>
    </location>
</feature>
<evidence type="ECO:0000313" key="2">
    <source>
        <dbReference type="EMBL" id="EGO29069.1"/>
    </source>
</evidence>
<dbReference type="EMBL" id="GL945429">
    <property type="protein sequence ID" value="EGO29069.1"/>
    <property type="molecule type" value="Genomic_DNA"/>
</dbReference>
<proteinExistence type="predicted"/>
<sequence>MFIAEVADSDSDSDEEPVYAADCPERVSKEKRKQIFDGVCIPPKPDWAKAVKGKKKEEEKPVIPTIAPPPSKPHIFDIAQPIFDPTNDDVIMEDASQTTKKNPPADKQKKQLKTSSTLSHNLDSKAIIDQILSTPIPLSIGNDIGLSKEVSQNLQEMMKPKRLNFGLDNKRQSLTAESLLAITHADLICVPVTSNGETISAIVDQVKDANGGFERLNGTYLVFRKDGKIKNPALEVKVSSDHRPIHYVKPVSGVSDTVSSFLVTDYDFNGEDQDGNTDQSETAVESVTPEEETVLVPDNSPIGSIENSSTLRALEDLETCLEETIEASIPIPNACNNQE</sequence>
<dbReference type="HOGENOM" id="CLU_947179_0_0_1"/>
<evidence type="ECO:0000256" key="1">
    <source>
        <dbReference type="SAM" id="MobiDB-lite"/>
    </source>
</evidence>
<feature type="region of interest" description="Disordered" evidence="1">
    <location>
        <begin position="47"/>
        <end position="74"/>
    </location>
</feature>
<feature type="region of interest" description="Disordered" evidence="1">
    <location>
        <begin position="269"/>
        <end position="302"/>
    </location>
</feature>
<dbReference type="KEGG" id="sla:SERLADRAFT_433082"/>
<accession>F8NGD4</accession>
<dbReference type="OrthoDB" id="5535068at2759"/>
<dbReference type="GeneID" id="18814128"/>
<reference evidence="2" key="1">
    <citation type="submission" date="2011-04" db="EMBL/GenBank/DDBJ databases">
        <title>Evolution of plant cell wall degrading machinery underlies the functional diversity of forest fungi.</title>
        <authorList>
            <consortium name="US DOE Joint Genome Institute (JGI-PGF)"/>
            <person name="Eastwood D.C."/>
            <person name="Floudas D."/>
            <person name="Binder M."/>
            <person name="Majcherczyk A."/>
            <person name="Schneider P."/>
            <person name="Aerts A."/>
            <person name="Asiegbu F.O."/>
            <person name="Baker S.E."/>
            <person name="Barry K."/>
            <person name="Bendiksby M."/>
            <person name="Blumentritt M."/>
            <person name="Coutinho P.M."/>
            <person name="Cullen D."/>
            <person name="Cullen D."/>
            <person name="Gathman A."/>
            <person name="Goodell B."/>
            <person name="Henrissat B."/>
            <person name="Ihrmark K."/>
            <person name="Kauserud H."/>
            <person name="Kohler A."/>
            <person name="LaButti K."/>
            <person name="Lapidus A."/>
            <person name="Lavin J.L."/>
            <person name="Lee Y.-H."/>
            <person name="Lindquist E."/>
            <person name="Lilly W."/>
            <person name="Lucas S."/>
            <person name="Morin E."/>
            <person name="Murat C."/>
            <person name="Oguiza J.A."/>
            <person name="Park J."/>
            <person name="Pisabarro A.G."/>
            <person name="Riley R."/>
            <person name="Rosling A."/>
            <person name="Salamov A."/>
            <person name="Schmidt O."/>
            <person name="Schmutz J."/>
            <person name="Skrede I."/>
            <person name="Stenlid J."/>
            <person name="Wiebenga A."/>
            <person name="Xie X."/>
            <person name="Kues U."/>
            <person name="Hibbett D.S."/>
            <person name="Hoffmeister D."/>
            <person name="Hogberg N."/>
            <person name="Martin F."/>
            <person name="Grigoriev I.V."/>
            <person name="Watkinson S.C."/>
        </authorList>
    </citation>
    <scope>NUCLEOTIDE SEQUENCE</scope>
    <source>
        <strain evidence="2">S7.9</strain>
    </source>
</reference>
<feature type="region of interest" description="Disordered" evidence="1">
    <location>
        <begin position="95"/>
        <end position="117"/>
    </location>
</feature>
<feature type="region of interest" description="Disordered" evidence="1">
    <location>
        <begin position="1"/>
        <end position="20"/>
    </location>
</feature>
<protein>
    <submittedName>
        <fullName evidence="2">Uncharacterized protein</fullName>
    </submittedName>
</protein>
<gene>
    <name evidence="2" type="ORF">SERLADRAFT_433082</name>
</gene>
<feature type="compositionally biased region" description="Polar residues" evidence="1">
    <location>
        <begin position="276"/>
        <end position="285"/>
    </location>
</feature>
<organism>
    <name type="scientific">Serpula lacrymans var. lacrymans (strain S7.9)</name>
    <name type="common">Dry rot fungus</name>
    <dbReference type="NCBI Taxonomy" id="578457"/>
    <lineage>
        <taxon>Eukaryota</taxon>
        <taxon>Fungi</taxon>
        <taxon>Dikarya</taxon>
        <taxon>Basidiomycota</taxon>
        <taxon>Agaricomycotina</taxon>
        <taxon>Agaricomycetes</taxon>
        <taxon>Agaricomycetidae</taxon>
        <taxon>Boletales</taxon>
        <taxon>Coniophorineae</taxon>
        <taxon>Serpulaceae</taxon>
        <taxon>Serpula</taxon>
    </lineage>
</organism>